<reference evidence="1" key="1">
    <citation type="submission" date="2019-08" db="EMBL/GenBank/DDBJ databases">
        <title>The genome of the North American firefly Photinus pyralis.</title>
        <authorList>
            <consortium name="Photinus pyralis genome working group"/>
            <person name="Fallon T.R."/>
            <person name="Sander Lower S.E."/>
            <person name="Weng J.-K."/>
        </authorList>
    </citation>
    <scope>NUCLEOTIDE SEQUENCE</scope>
    <source>
        <strain evidence="1">TRF0915ILg1</strain>
        <tissue evidence="1">Whole body</tissue>
    </source>
</reference>
<dbReference type="PANTHER" id="PTHR45749">
    <property type="match status" value="1"/>
</dbReference>
<accession>A0A8K0CPV5</accession>
<dbReference type="OrthoDB" id="10066376at2759"/>
<keyword evidence="2" id="KW-1185">Reference proteome</keyword>
<dbReference type="EMBL" id="VTPC01032808">
    <property type="protein sequence ID" value="KAF2891413.1"/>
    <property type="molecule type" value="Genomic_DNA"/>
</dbReference>
<organism evidence="1 2">
    <name type="scientific">Ignelater luminosus</name>
    <name type="common">Cucubano</name>
    <name type="synonym">Pyrophorus luminosus</name>
    <dbReference type="NCBI Taxonomy" id="2038154"/>
    <lineage>
        <taxon>Eukaryota</taxon>
        <taxon>Metazoa</taxon>
        <taxon>Ecdysozoa</taxon>
        <taxon>Arthropoda</taxon>
        <taxon>Hexapoda</taxon>
        <taxon>Insecta</taxon>
        <taxon>Pterygota</taxon>
        <taxon>Neoptera</taxon>
        <taxon>Endopterygota</taxon>
        <taxon>Coleoptera</taxon>
        <taxon>Polyphaga</taxon>
        <taxon>Elateriformia</taxon>
        <taxon>Elateroidea</taxon>
        <taxon>Elateridae</taxon>
        <taxon>Agrypninae</taxon>
        <taxon>Pyrophorini</taxon>
        <taxon>Ignelater</taxon>
    </lineage>
</organism>
<proteinExistence type="predicted"/>
<protein>
    <recommendedName>
        <fullName evidence="3">DUF4371 domain-containing protein</fullName>
    </recommendedName>
</protein>
<gene>
    <name evidence="1" type="ORF">ILUMI_14760</name>
</gene>
<evidence type="ECO:0008006" key="3">
    <source>
        <dbReference type="Google" id="ProtNLM"/>
    </source>
</evidence>
<evidence type="ECO:0000313" key="1">
    <source>
        <dbReference type="EMBL" id="KAF2891413.1"/>
    </source>
</evidence>
<evidence type="ECO:0000313" key="2">
    <source>
        <dbReference type="Proteomes" id="UP000801492"/>
    </source>
</evidence>
<comment type="caution">
    <text evidence="1">The sequence shown here is derived from an EMBL/GenBank/DDBJ whole genome shotgun (WGS) entry which is preliminary data.</text>
</comment>
<dbReference type="AlphaFoldDB" id="A0A8K0CPV5"/>
<dbReference type="PANTHER" id="PTHR45749:SF21">
    <property type="entry name" value="DUF4371 DOMAIN-CONTAINING PROTEIN"/>
    <property type="match status" value="1"/>
</dbReference>
<feature type="non-terminal residue" evidence="1">
    <location>
        <position position="1"/>
    </location>
</feature>
<dbReference type="Proteomes" id="UP000801492">
    <property type="component" value="Unassembled WGS sequence"/>
</dbReference>
<sequence length="371" mass="43649">NAFCMSSETRQILFERGPHRIKAFEFPINKRRRRFSPLHYMKVLSNGEVVERSCLIYLFFLQMMPPHNARKVHRNAFRALKELDIQLKQKKIINAEYQRIMDMKIQHWRGVLKRIMSIIILLGSQCLVVRGTIEHLFQPNNGNFLKLVELLSEFGPIMEEHIRRIQGEFDKWSVTCLSNNIQGELIHLTGNISFLIIADCTPDVEVLQLEKVLTKLSLTHLEKLGFELKWLRRQGYDNAANMKGVRKGVQNKILENYPREFYVLCASHYLNLVVNDQRLLLQKQLFFCLEAIAINLPDCVRMLSEAVQKVKDYRQSRYDQMKIAANKIAENLECSTKFLAETELRARRKKRQFDYEEAVDEPLTEDSKFKK</sequence>
<name>A0A8K0CPV5_IGNLU</name>